<name>A0A921IJ99_9FIRM</name>
<reference evidence="3" key="1">
    <citation type="journal article" date="2021" name="PeerJ">
        <title>Extensive microbial diversity within the chicken gut microbiome revealed by metagenomics and culture.</title>
        <authorList>
            <person name="Gilroy R."/>
            <person name="Ravi A."/>
            <person name="Getino M."/>
            <person name="Pursley I."/>
            <person name="Horton D.L."/>
            <person name="Alikhan N.F."/>
            <person name="Baker D."/>
            <person name="Gharbi K."/>
            <person name="Hall N."/>
            <person name="Watson M."/>
            <person name="Adriaenssens E.M."/>
            <person name="Foster-Nyarko E."/>
            <person name="Jarju S."/>
            <person name="Secka A."/>
            <person name="Antonio M."/>
            <person name="Oren A."/>
            <person name="Chaudhuri R.R."/>
            <person name="La Ragione R."/>
            <person name="Hildebrand F."/>
            <person name="Pallen M.J."/>
        </authorList>
    </citation>
    <scope>NUCLEOTIDE SEQUENCE</scope>
    <source>
        <strain evidence="3">ChiBcec21-2208</strain>
    </source>
</reference>
<evidence type="ECO:0000313" key="4">
    <source>
        <dbReference type="Proteomes" id="UP000782880"/>
    </source>
</evidence>
<evidence type="ECO:0000313" key="3">
    <source>
        <dbReference type="EMBL" id="HJG27799.1"/>
    </source>
</evidence>
<dbReference type="AlphaFoldDB" id="A0A921IJ99"/>
<protein>
    <recommendedName>
        <fullName evidence="2">UPF0178 protein K8V20_04030</fullName>
    </recommendedName>
</protein>
<evidence type="ECO:0000256" key="1">
    <source>
        <dbReference type="ARBA" id="ARBA00008522"/>
    </source>
</evidence>
<reference evidence="3" key="2">
    <citation type="submission" date="2021-09" db="EMBL/GenBank/DDBJ databases">
        <authorList>
            <person name="Gilroy R."/>
        </authorList>
    </citation>
    <scope>NUCLEOTIDE SEQUENCE</scope>
    <source>
        <strain evidence="3">ChiBcec21-2208</strain>
    </source>
</reference>
<dbReference type="Proteomes" id="UP000782880">
    <property type="component" value="Unassembled WGS sequence"/>
</dbReference>
<dbReference type="EMBL" id="DYVE01000104">
    <property type="protein sequence ID" value="HJG27799.1"/>
    <property type="molecule type" value="Genomic_DNA"/>
</dbReference>
<comment type="similarity">
    <text evidence="1 2">Belongs to the UPF0178 family.</text>
</comment>
<organism evidence="3 4">
    <name type="scientific">Subdoligranulum variabile</name>
    <dbReference type="NCBI Taxonomy" id="214851"/>
    <lineage>
        <taxon>Bacteria</taxon>
        <taxon>Bacillati</taxon>
        <taxon>Bacillota</taxon>
        <taxon>Clostridia</taxon>
        <taxon>Eubacteriales</taxon>
        <taxon>Oscillospiraceae</taxon>
        <taxon>Subdoligranulum</taxon>
    </lineage>
</organism>
<sequence>MPTILIDADGCPVVDLTVRIGRAHGVAVRILCDTAHRIEREGAETLVFDKGTDSVDFALVNRVQPGDIVITQDYGLASMCLARRARVLNQNGLEYTAQNIDGLLARRHENKKLLRAGKHPKGPAKRTREQDEAFAVSLGSMLKRE</sequence>
<proteinExistence type="inferred from homology"/>
<dbReference type="Pfam" id="PF02639">
    <property type="entry name" value="DUF188"/>
    <property type="match status" value="1"/>
</dbReference>
<dbReference type="PANTHER" id="PTHR35146:SF1">
    <property type="entry name" value="UPF0178 PROTEIN YAII"/>
    <property type="match status" value="1"/>
</dbReference>
<dbReference type="PANTHER" id="PTHR35146">
    <property type="entry name" value="UPF0178 PROTEIN YAII"/>
    <property type="match status" value="1"/>
</dbReference>
<dbReference type="HAMAP" id="MF_00489">
    <property type="entry name" value="UPF0178"/>
    <property type="match status" value="1"/>
</dbReference>
<comment type="caution">
    <text evidence="3">The sequence shown here is derived from an EMBL/GenBank/DDBJ whole genome shotgun (WGS) entry which is preliminary data.</text>
</comment>
<dbReference type="InterPro" id="IPR003791">
    <property type="entry name" value="UPF0178"/>
</dbReference>
<accession>A0A921IJ99</accession>
<evidence type="ECO:0000256" key="2">
    <source>
        <dbReference type="HAMAP-Rule" id="MF_00489"/>
    </source>
</evidence>
<gene>
    <name evidence="3" type="ORF">K8V20_04030</name>
</gene>